<reference evidence="1" key="1">
    <citation type="submission" date="2018-05" db="EMBL/GenBank/DDBJ databases">
        <authorList>
            <person name="Lanie J.A."/>
            <person name="Ng W.-L."/>
            <person name="Kazmierczak K.M."/>
            <person name="Andrzejewski T.M."/>
            <person name="Davidsen T.M."/>
            <person name="Wayne K.J."/>
            <person name="Tettelin H."/>
            <person name="Glass J.I."/>
            <person name="Rusch D."/>
            <person name="Podicherti R."/>
            <person name="Tsui H.-C.T."/>
            <person name="Winkler M.E."/>
        </authorList>
    </citation>
    <scope>NUCLEOTIDE SEQUENCE</scope>
</reference>
<organism evidence="1">
    <name type="scientific">marine metagenome</name>
    <dbReference type="NCBI Taxonomy" id="408172"/>
    <lineage>
        <taxon>unclassified sequences</taxon>
        <taxon>metagenomes</taxon>
        <taxon>ecological metagenomes</taxon>
    </lineage>
</organism>
<dbReference type="EMBL" id="UINC01038539">
    <property type="protein sequence ID" value="SVB35691.1"/>
    <property type="molecule type" value="Genomic_DNA"/>
</dbReference>
<protein>
    <submittedName>
        <fullName evidence="1">Uncharacterized protein</fullName>
    </submittedName>
</protein>
<dbReference type="AlphaFoldDB" id="A0A382DDE6"/>
<proteinExistence type="predicted"/>
<accession>A0A382DDE6</accession>
<name>A0A382DDE6_9ZZZZ</name>
<sequence length="31" mass="3550">MPITLFKVIPIPSINPTDKIYCVIIKYTTIN</sequence>
<gene>
    <name evidence="1" type="ORF">METZ01_LOCUS188545</name>
</gene>
<evidence type="ECO:0000313" key="1">
    <source>
        <dbReference type="EMBL" id="SVB35691.1"/>
    </source>
</evidence>